<keyword evidence="2" id="KW-1040">Host Golgi apparatus</keyword>
<dbReference type="HAMAP" id="MF_04038">
    <property type="entry name" value="HSV_CEP1"/>
    <property type="match status" value="1"/>
</dbReference>
<organism evidence="5 6">
    <name type="scientific">miniopterid betaherpesvirus 1</name>
    <dbReference type="NCBI Taxonomy" id="3070189"/>
    <lineage>
        <taxon>Viruses</taxon>
        <taxon>Duplodnaviria</taxon>
        <taxon>Heunggongvirae</taxon>
        <taxon>Peploviricota</taxon>
        <taxon>Herviviricetes</taxon>
        <taxon>Herpesvirales</taxon>
        <taxon>Orthoherpesviridae</taxon>
        <taxon>Betaherpesvirinae</taxon>
        <taxon>Quwivirus</taxon>
        <taxon>Quwivirus miniopteridbeta1</taxon>
    </lineage>
</organism>
<protein>
    <submittedName>
        <fullName evidence="5">B103</fullName>
    </submittedName>
</protein>
<sequence length="244" mass="28011">MFNAMMIRGVTELRSDANAPLAATSKITDVTVRENHIWVQTENGKSVPVEEYRSSRDRDESFLGFVVIFILDSEDVITHVRLSDVRLRHRIGIAHPKSDTDFILCVLSNTIETLPLVKPTLCAMLDYLQDVNPRGALWQLMRASCIRLIHASLYFYFDHASGRSLDHVPRPFLLFNEARKAHATVIAEAYFKTRTFQPTSITMGFLHRRTRDDTLVSDVVKESVNDKLKALRERRKQNCALPRR</sequence>
<dbReference type="Proteomes" id="UP000103899">
    <property type="component" value="Segment"/>
</dbReference>
<proteinExistence type="inferred from homology"/>
<keyword evidence="3" id="KW-0946">Virion</keyword>
<evidence type="ECO:0000313" key="5">
    <source>
        <dbReference type="EMBL" id="AFK83941.1"/>
    </source>
</evidence>
<dbReference type="GO" id="GO:0044423">
    <property type="term" value="C:virion component"/>
    <property type="evidence" value="ECO:0007669"/>
    <property type="project" value="UniProtKB-KW"/>
</dbReference>
<name>I3VQ97_9BETA</name>
<evidence type="ECO:0000256" key="2">
    <source>
        <dbReference type="ARBA" id="ARBA00022812"/>
    </source>
</evidence>
<evidence type="ECO:0000256" key="3">
    <source>
        <dbReference type="ARBA" id="ARBA00022844"/>
    </source>
</evidence>
<dbReference type="KEGG" id="vg:80534832"/>
<dbReference type="GeneID" id="80534832"/>
<evidence type="ECO:0000256" key="1">
    <source>
        <dbReference type="ARBA" id="ARBA00022580"/>
    </source>
</evidence>
<keyword evidence="1" id="KW-0920">Virion tegument</keyword>
<dbReference type="RefSeq" id="YP_010797129.1">
    <property type="nucleotide sequence ID" value="NC_076129.1"/>
</dbReference>
<evidence type="ECO:0000256" key="4">
    <source>
        <dbReference type="ARBA" id="ARBA00023200"/>
    </source>
</evidence>
<keyword evidence="4" id="KW-1035">Host cytoplasm</keyword>
<dbReference type="EMBL" id="JQ805139">
    <property type="protein sequence ID" value="AFK83941.1"/>
    <property type="molecule type" value="Genomic_DNA"/>
</dbReference>
<dbReference type="InterPro" id="IPR002600">
    <property type="entry name" value="Herpes_UL7"/>
</dbReference>
<dbReference type="Pfam" id="PF01677">
    <property type="entry name" value="Herpes_UL7"/>
    <property type="match status" value="1"/>
</dbReference>
<evidence type="ECO:0000313" key="6">
    <source>
        <dbReference type="Proteomes" id="UP000103899"/>
    </source>
</evidence>
<accession>I3VQ97</accession>
<keyword evidence="6" id="KW-1185">Reference proteome</keyword>
<reference evidence="5 6" key="1">
    <citation type="journal article" date="2012" name="J. Virol.">
        <title>A Novel Bat Herpesvirus Encodes Homologues of Major Histocompatibility Complex Classes I and II, C-Type Lectin, and a Unique Family of Immune-Related Genes.</title>
        <authorList>
            <person name="Zhang H."/>
            <person name="Todd S."/>
            <person name="Tachedjian M."/>
            <person name="Barr J.A."/>
            <person name="Luo M."/>
            <person name="Yu M."/>
            <person name="Marsh G.A."/>
            <person name="Crameri G."/>
            <person name="Wang L.F."/>
        </authorList>
    </citation>
    <scope>NUCLEOTIDE SEQUENCE [LARGE SCALE GENOMIC DNA]</scope>
    <source>
        <strain evidence="5">B7D8</strain>
    </source>
</reference>